<dbReference type="Gene3D" id="3.40.50.300">
    <property type="entry name" value="P-loop containing nucleotide triphosphate hydrolases"/>
    <property type="match status" value="1"/>
</dbReference>
<dbReference type="Proteomes" id="UP001490816">
    <property type="component" value="Unassembled WGS sequence"/>
</dbReference>
<keyword evidence="10" id="KW-1185">Reference proteome</keyword>
<dbReference type="Pfam" id="PF01580">
    <property type="entry name" value="FtsK_SpoIIIE"/>
    <property type="match status" value="1"/>
</dbReference>
<dbReference type="SUPFAM" id="SSF46785">
    <property type="entry name" value="Winged helix' DNA-binding domain"/>
    <property type="match status" value="1"/>
</dbReference>
<evidence type="ECO:0000259" key="8">
    <source>
        <dbReference type="PROSITE" id="PS50901"/>
    </source>
</evidence>
<name>A0ABV1FBU3_9FIRM</name>
<comment type="similarity">
    <text evidence="1">Belongs to the FtsK/SpoIIIE/SftA family.</text>
</comment>
<proteinExistence type="inferred from homology"/>
<evidence type="ECO:0000256" key="1">
    <source>
        <dbReference type="ARBA" id="ARBA00006474"/>
    </source>
</evidence>
<dbReference type="SUPFAM" id="SSF52540">
    <property type="entry name" value="P-loop containing nucleoside triphosphate hydrolases"/>
    <property type="match status" value="1"/>
</dbReference>
<keyword evidence="2 5" id="KW-0547">Nucleotide-binding</keyword>
<feature type="compositionally biased region" description="Low complexity" evidence="6">
    <location>
        <begin position="23"/>
        <end position="40"/>
    </location>
</feature>
<evidence type="ECO:0000256" key="5">
    <source>
        <dbReference type="PROSITE-ProRule" id="PRU00289"/>
    </source>
</evidence>
<protein>
    <submittedName>
        <fullName evidence="9">DNA translocase FtsK</fullName>
    </submittedName>
</protein>
<keyword evidence="7" id="KW-0472">Membrane</keyword>
<dbReference type="Gene3D" id="3.30.980.40">
    <property type="match status" value="1"/>
</dbReference>
<evidence type="ECO:0000256" key="6">
    <source>
        <dbReference type="SAM" id="MobiDB-lite"/>
    </source>
</evidence>
<dbReference type="InterPro" id="IPR050206">
    <property type="entry name" value="FtsK/SpoIIIE/SftA"/>
</dbReference>
<gene>
    <name evidence="9" type="ORF">WMO39_07635</name>
</gene>
<dbReference type="PANTHER" id="PTHR22683">
    <property type="entry name" value="SPORULATION PROTEIN RELATED"/>
    <property type="match status" value="1"/>
</dbReference>
<evidence type="ECO:0000313" key="9">
    <source>
        <dbReference type="EMBL" id="MEQ2470196.1"/>
    </source>
</evidence>
<organism evidence="9 10">
    <name type="scientific">Ruminococcoides intestinale</name>
    <dbReference type="NCBI Taxonomy" id="3133162"/>
    <lineage>
        <taxon>Bacteria</taxon>
        <taxon>Bacillati</taxon>
        <taxon>Bacillota</taxon>
        <taxon>Clostridia</taxon>
        <taxon>Eubacteriales</taxon>
        <taxon>Oscillospiraceae</taxon>
        <taxon>Ruminococcoides</taxon>
    </lineage>
</organism>
<comment type="caution">
    <text evidence="9">The sequence shown here is derived from an EMBL/GenBank/DDBJ whole genome shotgun (WGS) entry which is preliminary data.</text>
</comment>
<reference evidence="9 10" key="1">
    <citation type="submission" date="2024-03" db="EMBL/GenBank/DDBJ databases">
        <title>Human intestinal bacterial collection.</title>
        <authorList>
            <person name="Pauvert C."/>
            <person name="Hitch T.C.A."/>
            <person name="Clavel T."/>
        </authorList>
    </citation>
    <scope>NUCLEOTIDE SEQUENCE [LARGE SCALE GENOMIC DNA]</scope>
    <source>
        <strain evidence="9 10">CLA-JM-H38</strain>
    </source>
</reference>
<feature type="transmembrane region" description="Helical" evidence="7">
    <location>
        <begin position="52"/>
        <end position="70"/>
    </location>
</feature>
<dbReference type="PROSITE" id="PS50901">
    <property type="entry name" value="FTSK"/>
    <property type="match status" value="1"/>
</dbReference>
<dbReference type="InterPro" id="IPR018541">
    <property type="entry name" value="Ftsk_gamma"/>
</dbReference>
<keyword evidence="4" id="KW-0238">DNA-binding</keyword>
<feature type="transmembrane region" description="Helical" evidence="7">
    <location>
        <begin position="116"/>
        <end position="135"/>
    </location>
</feature>
<sequence>MAANKKTADKTKNTASGRKKTSSKTSSKGAKTASRTKASAVPKRSSGLSPRVRAILYAAVAAVFVCIIFIKGSNVWTMIRSFFFGVLGFGIFLVPVTLFYLCVMTEKEKQVARYKLKLFLCVVIILFIGALIYAGSGAKYSDMNFFACLGNLFKDASDTSRYMTFDCGIIGGLLGYPLVVLFGSTAALFTSFVVTAALILIVANISIKDMTAAASRTAVHIREAGEERARVRRERREENRERKLAERGDIDIALEGENRKSSGSFIDIPLDDKKTKVKKAKSAVNGIDTDIADSKEENAADKDLSQDLINIINRASKPMGKSADNTVSAIAEDISNEKSASKAEQTEVKPDAETENIVKKALLKSKKDNSEEAGDEIAEQLDRAVRSDNSQKEEKKYQFPPIQLLKPKLNSDDSDAMEEMQNNAKKLIDTLTSFGVKASIVNICRGPSVTRYELQPAPGVKISKITNLSDDIALSLAANGVRIEAPIPGKAAVGIEVPNKVVSMVTMRELIDSDKFRNSKSKLTTVLGRDISGEIVVTDLAKMPHLLIAGTTGSGKSVCVNSILMSILYKATPDEVKLLLIDPKMVEFSKYKGIPHLLIPVVSDAKKAAGALAWAVNEMLQRYKIFSEYDCKDIDSYNSLIEKNMNYMEKNPPVVNEEGEEVQPVLEVNGLPVAKEKMSRVVIAIDELADLMMAAPSEVEDSICRLAQMARAAGMHLILATQRPTVNVITGLIKANVPSRISLKVSSNTDSRTILDTGGGEKLIGRGDMLFSPVGAPKPIRVQGCYASDEEIEGVTHYIKKAYSAQYNSEIEEKIKRIAAEEIAQGKKSGDSDSSSDEGLDIDSKMEEAIKCVIEAGQASTSLLQRRLKVGYARAGRMIDDMEQMGVVGPHQGSKPRDVLMTYNEWLERRNALENRAD</sequence>
<evidence type="ECO:0000256" key="3">
    <source>
        <dbReference type="ARBA" id="ARBA00022840"/>
    </source>
</evidence>
<dbReference type="Pfam" id="PF17854">
    <property type="entry name" value="FtsK_alpha"/>
    <property type="match status" value="1"/>
</dbReference>
<dbReference type="InterPro" id="IPR036390">
    <property type="entry name" value="WH_DNA-bd_sf"/>
</dbReference>
<feature type="compositionally biased region" description="Basic and acidic residues" evidence="6">
    <location>
        <begin position="1"/>
        <end position="12"/>
    </location>
</feature>
<dbReference type="InterPro" id="IPR027417">
    <property type="entry name" value="P-loop_NTPase"/>
</dbReference>
<evidence type="ECO:0000256" key="7">
    <source>
        <dbReference type="SAM" id="Phobius"/>
    </source>
</evidence>
<evidence type="ECO:0000313" key="10">
    <source>
        <dbReference type="Proteomes" id="UP001490816"/>
    </source>
</evidence>
<dbReference type="Pfam" id="PF09397">
    <property type="entry name" value="FtsK_gamma"/>
    <property type="match status" value="1"/>
</dbReference>
<feature type="transmembrane region" description="Helical" evidence="7">
    <location>
        <begin position="188"/>
        <end position="207"/>
    </location>
</feature>
<dbReference type="InterPro" id="IPR041027">
    <property type="entry name" value="FtsK_alpha"/>
</dbReference>
<evidence type="ECO:0000256" key="4">
    <source>
        <dbReference type="ARBA" id="ARBA00023125"/>
    </source>
</evidence>
<dbReference type="InterPro" id="IPR036388">
    <property type="entry name" value="WH-like_DNA-bd_sf"/>
</dbReference>
<dbReference type="SMART" id="SM00843">
    <property type="entry name" value="Ftsk_gamma"/>
    <property type="match status" value="1"/>
</dbReference>
<feature type="binding site" evidence="5">
    <location>
        <begin position="550"/>
        <end position="557"/>
    </location>
    <ligand>
        <name>ATP</name>
        <dbReference type="ChEBI" id="CHEBI:30616"/>
    </ligand>
</feature>
<dbReference type="EMBL" id="JBBMEZ010000019">
    <property type="protein sequence ID" value="MEQ2470196.1"/>
    <property type="molecule type" value="Genomic_DNA"/>
</dbReference>
<feature type="transmembrane region" description="Helical" evidence="7">
    <location>
        <begin position="82"/>
        <end position="104"/>
    </location>
</feature>
<evidence type="ECO:0000256" key="2">
    <source>
        <dbReference type="ARBA" id="ARBA00022741"/>
    </source>
</evidence>
<keyword evidence="3 5" id="KW-0067">ATP-binding</keyword>
<feature type="domain" description="FtsK" evidence="8">
    <location>
        <begin position="533"/>
        <end position="752"/>
    </location>
</feature>
<keyword evidence="7" id="KW-1133">Transmembrane helix</keyword>
<accession>A0ABV1FBU3</accession>
<feature type="transmembrane region" description="Helical" evidence="7">
    <location>
        <begin position="162"/>
        <end position="181"/>
    </location>
</feature>
<dbReference type="Gene3D" id="1.10.10.10">
    <property type="entry name" value="Winged helix-like DNA-binding domain superfamily/Winged helix DNA-binding domain"/>
    <property type="match status" value="1"/>
</dbReference>
<dbReference type="PANTHER" id="PTHR22683:SF41">
    <property type="entry name" value="DNA TRANSLOCASE FTSK"/>
    <property type="match status" value="1"/>
</dbReference>
<feature type="region of interest" description="Disordered" evidence="6">
    <location>
        <begin position="1"/>
        <end position="44"/>
    </location>
</feature>
<dbReference type="RefSeq" id="WP_252967887.1">
    <property type="nucleotide sequence ID" value="NZ_JBBMEZ010000019.1"/>
</dbReference>
<keyword evidence="7" id="KW-0812">Transmembrane</keyword>
<dbReference type="InterPro" id="IPR002543">
    <property type="entry name" value="FtsK_dom"/>
</dbReference>